<dbReference type="InterPro" id="IPR000073">
    <property type="entry name" value="AB_hydrolase_1"/>
</dbReference>
<gene>
    <name evidence="2" type="ORF">MERR_LOCUS40584</name>
</gene>
<feature type="domain" description="AB hydrolase-1" evidence="1">
    <location>
        <begin position="36"/>
        <end position="278"/>
    </location>
</feature>
<dbReference type="PANTHER" id="PTHR45763:SF45">
    <property type="entry name" value="ALPHA_BETA-HYDROLASES SUPERFAMILY PROTEIN"/>
    <property type="match status" value="1"/>
</dbReference>
<dbReference type="AlphaFoldDB" id="A0A6D2L1F2"/>
<dbReference type="OrthoDB" id="294702at2759"/>
<comment type="caution">
    <text evidence="2">The sequence shown here is derived from an EMBL/GenBank/DDBJ whole genome shotgun (WGS) entry which is preliminary data.</text>
</comment>
<proteinExistence type="predicted"/>
<evidence type="ECO:0000313" key="3">
    <source>
        <dbReference type="Proteomes" id="UP000467841"/>
    </source>
</evidence>
<dbReference type="Pfam" id="PF12697">
    <property type="entry name" value="Abhydrolase_6"/>
    <property type="match status" value="1"/>
</dbReference>
<dbReference type="PANTHER" id="PTHR45763">
    <property type="entry name" value="HYDROLASE, ALPHA/BETA FOLD FAMILY PROTEIN, EXPRESSED-RELATED"/>
    <property type="match status" value="1"/>
</dbReference>
<dbReference type="EMBL" id="CACVBM020001529">
    <property type="protein sequence ID" value="CAA7053348.1"/>
    <property type="molecule type" value="Genomic_DNA"/>
</dbReference>
<keyword evidence="3" id="KW-1185">Reference proteome</keyword>
<dbReference type="InterPro" id="IPR029058">
    <property type="entry name" value="AB_hydrolase_fold"/>
</dbReference>
<organism evidence="2 3">
    <name type="scientific">Microthlaspi erraticum</name>
    <dbReference type="NCBI Taxonomy" id="1685480"/>
    <lineage>
        <taxon>Eukaryota</taxon>
        <taxon>Viridiplantae</taxon>
        <taxon>Streptophyta</taxon>
        <taxon>Embryophyta</taxon>
        <taxon>Tracheophyta</taxon>
        <taxon>Spermatophyta</taxon>
        <taxon>Magnoliopsida</taxon>
        <taxon>eudicotyledons</taxon>
        <taxon>Gunneridae</taxon>
        <taxon>Pentapetalae</taxon>
        <taxon>rosids</taxon>
        <taxon>malvids</taxon>
        <taxon>Brassicales</taxon>
        <taxon>Brassicaceae</taxon>
        <taxon>Coluteocarpeae</taxon>
        <taxon>Microthlaspi</taxon>
    </lineage>
</organism>
<dbReference type="Proteomes" id="UP000467841">
    <property type="component" value="Unassembled WGS sequence"/>
</dbReference>
<dbReference type="SUPFAM" id="SSF53474">
    <property type="entry name" value="alpha/beta-Hydrolases"/>
    <property type="match status" value="1"/>
</dbReference>
<evidence type="ECO:0000259" key="1">
    <source>
        <dbReference type="Pfam" id="PF12697"/>
    </source>
</evidence>
<accession>A0A6D2L1F2</accession>
<name>A0A6D2L1F2_9BRAS</name>
<evidence type="ECO:0000313" key="2">
    <source>
        <dbReference type="EMBL" id="CAA7053348.1"/>
    </source>
</evidence>
<reference evidence="2" key="1">
    <citation type="submission" date="2020-01" db="EMBL/GenBank/DDBJ databases">
        <authorList>
            <person name="Mishra B."/>
        </authorList>
    </citation>
    <scope>NUCLEOTIDE SEQUENCE [LARGE SCALE GENOMIC DNA]</scope>
</reference>
<protein>
    <recommendedName>
        <fullName evidence="1">AB hydrolase-1 domain-containing protein</fullName>
    </recommendedName>
</protein>
<dbReference type="Gene3D" id="3.40.50.1820">
    <property type="entry name" value="alpha/beta hydrolase"/>
    <property type="match status" value="1"/>
</dbReference>
<sequence length="310" mass="35703">MMGESCANPNRVKLRDGRFLAYREGGVPKEEAKFKIILVHAFGSSKYMYFPASKELIEELGVYCIFYDRVGYGESDSNAKHSVKSEVDDMAELADQLEIGPKFYLVGVSLGAYPMWGSLKHIPHRLSGVAFVSPPVNYLWPSLPEKLTKKDYRRRLLKWFLWISKNAPGLIHFWVFENLFLSIKSIYFSRFRKRTTNSPLRPKVCVRQVCENLREDFVTCFGEWGFEPADLSITQESCVHIWQGKQDKLVPVQLQRCIMQEQPFINYHELPQTGHIILNYDGTCDAILRALLLGEEQLLDKPILSDLPCV</sequence>